<protein>
    <submittedName>
        <fullName evidence="1">Uncharacterized protein</fullName>
    </submittedName>
</protein>
<evidence type="ECO:0000313" key="1">
    <source>
        <dbReference type="EMBL" id="MBG6093152.1"/>
    </source>
</evidence>
<dbReference type="AlphaFoldDB" id="A0A931GMX9"/>
<name>A0A931GMX9_9ACTN</name>
<dbReference type="EMBL" id="JADOUA010000001">
    <property type="protein sequence ID" value="MBG6093152.1"/>
    <property type="molecule type" value="Genomic_DNA"/>
</dbReference>
<gene>
    <name evidence="1" type="ORF">IW256_007265</name>
</gene>
<dbReference type="Proteomes" id="UP000614047">
    <property type="component" value="Unassembled WGS sequence"/>
</dbReference>
<evidence type="ECO:0000313" key="2">
    <source>
        <dbReference type="Proteomes" id="UP000614047"/>
    </source>
</evidence>
<sequence length="70" mass="7782">MGRKAVPERSRVRAGGEPYRAKAAVDTVANPLERRSRLRWRPVWGATAIRTATRCQSRGLTWSGTCGSVR</sequence>
<accession>A0A931GMX9</accession>
<comment type="caution">
    <text evidence="1">The sequence shown here is derived from an EMBL/GenBank/DDBJ whole genome shotgun (WGS) entry which is preliminary data.</text>
</comment>
<keyword evidence="2" id="KW-1185">Reference proteome</keyword>
<proteinExistence type="predicted"/>
<organism evidence="1 2">
    <name type="scientific">Actinomadura viridis</name>
    <dbReference type="NCBI Taxonomy" id="58110"/>
    <lineage>
        <taxon>Bacteria</taxon>
        <taxon>Bacillati</taxon>
        <taxon>Actinomycetota</taxon>
        <taxon>Actinomycetes</taxon>
        <taxon>Streptosporangiales</taxon>
        <taxon>Thermomonosporaceae</taxon>
        <taxon>Actinomadura</taxon>
    </lineage>
</organism>
<reference evidence="1" key="1">
    <citation type="submission" date="2020-11" db="EMBL/GenBank/DDBJ databases">
        <title>Sequencing the genomes of 1000 actinobacteria strains.</title>
        <authorList>
            <person name="Klenk H.-P."/>
        </authorList>
    </citation>
    <scope>NUCLEOTIDE SEQUENCE</scope>
    <source>
        <strain evidence="1">DSM 43175</strain>
    </source>
</reference>